<evidence type="ECO:0000256" key="4">
    <source>
        <dbReference type="ARBA" id="ARBA00022651"/>
    </source>
</evidence>
<proteinExistence type="inferred from homology"/>
<evidence type="ECO:0000256" key="6">
    <source>
        <dbReference type="ARBA" id="ARBA00022801"/>
    </source>
</evidence>
<keyword evidence="3" id="KW-0964">Secreted</keyword>
<sequence length="289" mass="32496">MVRYVLFFTFLGLSSASAQEPLLTDSIRVDGHYRTFHFIKPPKSNATLIFILHGSGGNGLGIREGARKLEEKVDDENLLLVYPDGYKRYWNECRKTANSAANKENIDENTFFGEMITYLADKYTINQKQIFAVGTSGGGHMAYKLALTMPEKFRAISALVANLPDTNNLDCPEKRVPIPVMIVNGTDDKVNPYMGGEVLTNNISLGLVRSTDRTFQYWSTLAGYTNKPTKVLLPDTDPSDGKTIERYTYKQKGKPEVTLLKVLGGKHDYPNDIDVYLESLAFFKRQLTR</sequence>
<gene>
    <name evidence="12" type="ORF">GK091_01910</name>
</gene>
<evidence type="ECO:0000259" key="11">
    <source>
        <dbReference type="Pfam" id="PF02230"/>
    </source>
</evidence>
<evidence type="ECO:0000256" key="1">
    <source>
        <dbReference type="ARBA" id="ARBA00004613"/>
    </source>
</evidence>
<dbReference type="GO" id="GO:0045493">
    <property type="term" value="P:xylan catabolic process"/>
    <property type="evidence" value="ECO:0007669"/>
    <property type="project" value="UniProtKB-KW"/>
</dbReference>
<evidence type="ECO:0000256" key="3">
    <source>
        <dbReference type="ARBA" id="ARBA00022525"/>
    </source>
</evidence>
<keyword evidence="4" id="KW-0858">Xylan degradation</keyword>
<dbReference type="InterPro" id="IPR043595">
    <property type="entry name" value="FaeB/C/D"/>
</dbReference>
<evidence type="ECO:0000256" key="5">
    <source>
        <dbReference type="ARBA" id="ARBA00022729"/>
    </source>
</evidence>
<dbReference type="Pfam" id="PF02230">
    <property type="entry name" value="Abhydrolase_2"/>
    <property type="match status" value="1"/>
</dbReference>
<dbReference type="GO" id="GO:0030600">
    <property type="term" value="F:feruloyl esterase activity"/>
    <property type="evidence" value="ECO:0007669"/>
    <property type="project" value="InterPro"/>
</dbReference>
<name>A0A6M0IBP5_9BACT</name>
<evidence type="ECO:0000256" key="2">
    <source>
        <dbReference type="ARBA" id="ARBA00010278"/>
    </source>
</evidence>
<evidence type="ECO:0000256" key="7">
    <source>
        <dbReference type="ARBA" id="ARBA00023277"/>
    </source>
</evidence>
<keyword evidence="5 10" id="KW-0732">Signal</keyword>
<dbReference type="PANTHER" id="PTHR38050:SF1">
    <property type="entry name" value="FERULOYL ESTERASE C"/>
    <property type="match status" value="1"/>
</dbReference>
<dbReference type="GO" id="GO:0005576">
    <property type="term" value="C:extracellular region"/>
    <property type="evidence" value="ECO:0007669"/>
    <property type="project" value="UniProtKB-SubCell"/>
</dbReference>
<feature type="signal peptide" evidence="10">
    <location>
        <begin position="1"/>
        <end position="18"/>
    </location>
</feature>
<dbReference type="AlphaFoldDB" id="A0A6M0IBP5"/>
<dbReference type="PANTHER" id="PTHR38050">
    <property type="match status" value="1"/>
</dbReference>
<feature type="domain" description="Phospholipase/carboxylesterase/thioesterase" evidence="11">
    <location>
        <begin position="43"/>
        <end position="203"/>
    </location>
</feature>
<dbReference type="EMBL" id="JAAGNZ010000001">
    <property type="protein sequence ID" value="NEU65620.1"/>
    <property type="molecule type" value="Genomic_DNA"/>
</dbReference>
<accession>A0A6M0IBP5</accession>
<keyword evidence="6" id="KW-0378">Hydrolase</keyword>
<dbReference type="InterPro" id="IPR003140">
    <property type="entry name" value="PLipase/COase/thioEstase"/>
</dbReference>
<evidence type="ECO:0000256" key="8">
    <source>
        <dbReference type="ARBA" id="ARBA00023326"/>
    </source>
</evidence>
<protein>
    <submittedName>
        <fullName evidence="12">Poly(3-hydroxybutyrate) depolymerase</fullName>
    </submittedName>
</protein>
<feature type="chain" id="PRO_5026698625" evidence="10">
    <location>
        <begin position="19"/>
        <end position="289"/>
    </location>
</feature>
<keyword evidence="8" id="KW-0624">Polysaccharide degradation</keyword>
<evidence type="ECO:0000313" key="12">
    <source>
        <dbReference type="EMBL" id="NEU65620.1"/>
    </source>
</evidence>
<dbReference type="RefSeq" id="WP_164034938.1">
    <property type="nucleotide sequence ID" value="NZ_JAAGNZ010000001.1"/>
</dbReference>
<dbReference type="InterPro" id="IPR029058">
    <property type="entry name" value="AB_hydrolase_fold"/>
</dbReference>
<dbReference type="Gene3D" id="3.40.50.1820">
    <property type="entry name" value="alpha/beta hydrolase"/>
    <property type="match status" value="1"/>
</dbReference>
<evidence type="ECO:0000256" key="10">
    <source>
        <dbReference type="SAM" id="SignalP"/>
    </source>
</evidence>
<comment type="subcellular location">
    <subcellularLocation>
        <location evidence="1">Secreted</location>
    </subcellularLocation>
</comment>
<evidence type="ECO:0000313" key="13">
    <source>
        <dbReference type="Proteomes" id="UP000477386"/>
    </source>
</evidence>
<dbReference type="Proteomes" id="UP000477386">
    <property type="component" value="Unassembled WGS sequence"/>
</dbReference>
<reference evidence="12 13" key="1">
    <citation type="submission" date="2020-02" db="EMBL/GenBank/DDBJ databases">
        <title>Draft genome sequence of two Spirosoma agri KCTC 52727 and Spirosoma terrae KCTC 52035.</title>
        <authorList>
            <person name="Rojas J."/>
            <person name="Ambika Manirajan B."/>
            <person name="Ratering S."/>
            <person name="Suarez C."/>
            <person name="Schnell S."/>
        </authorList>
    </citation>
    <scope>NUCLEOTIDE SEQUENCE [LARGE SCALE GENOMIC DNA]</scope>
    <source>
        <strain evidence="12 13">KCTC 52727</strain>
    </source>
</reference>
<comment type="similarity">
    <text evidence="2">Belongs to the faeC family.</text>
</comment>
<keyword evidence="13" id="KW-1185">Reference proteome</keyword>
<comment type="function">
    <text evidence="9">Involved in degradation of plant cell walls. Hydrolyzes the feruloyl-arabinose ester bond in arabinoxylans, and the feruloyl-galactose ester bond in pectin. Active against paranitrophenyl-acetate, methyl ferulate and wheat arabinoxylan.</text>
</comment>
<evidence type="ECO:0000256" key="9">
    <source>
        <dbReference type="ARBA" id="ARBA00025250"/>
    </source>
</evidence>
<keyword evidence="7" id="KW-0119">Carbohydrate metabolism</keyword>
<organism evidence="12 13">
    <name type="scientific">Spirosoma agri</name>
    <dbReference type="NCBI Taxonomy" id="1987381"/>
    <lineage>
        <taxon>Bacteria</taxon>
        <taxon>Pseudomonadati</taxon>
        <taxon>Bacteroidota</taxon>
        <taxon>Cytophagia</taxon>
        <taxon>Cytophagales</taxon>
        <taxon>Cytophagaceae</taxon>
        <taxon>Spirosoma</taxon>
    </lineage>
</organism>
<comment type="caution">
    <text evidence="12">The sequence shown here is derived from an EMBL/GenBank/DDBJ whole genome shotgun (WGS) entry which is preliminary data.</text>
</comment>
<dbReference type="SUPFAM" id="SSF53474">
    <property type="entry name" value="alpha/beta-Hydrolases"/>
    <property type="match status" value="1"/>
</dbReference>